<organism evidence="2 3">
    <name type="scientific">Candidatus Vogelbacteria bacterium RIFOXYD1_FULL_51_18</name>
    <dbReference type="NCBI Taxonomy" id="1802440"/>
    <lineage>
        <taxon>Bacteria</taxon>
        <taxon>Candidatus Vogeliibacteriota</taxon>
    </lineage>
</organism>
<gene>
    <name evidence="2" type="ORF">A2569_02625</name>
</gene>
<evidence type="ECO:0000256" key="1">
    <source>
        <dbReference type="SAM" id="MobiDB-lite"/>
    </source>
</evidence>
<feature type="region of interest" description="Disordered" evidence="1">
    <location>
        <begin position="1"/>
        <end position="23"/>
    </location>
</feature>
<accession>A0A1G2QLN1</accession>
<comment type="caution">
    <text evidence="2">The sequence shown here is derived from an EMBL/GenBank/DDBJ whole genome shotgun (WGS) entry which is preliminary data.</text>
</comment>
<proteinExistence type="predicted"/>
<evidence type="ECO:0000313" key="2">
    <source>
        <dbReference type="EMBL" id="OHA60821.1"/>
    </source>
</evidence>
<dbReference type="STRING" id="1802440.A2569_02625"/>
<protein>
    <submittedName>
        <fullName evidence="2">Uncharacterized protein</fullName>
    </submittedName>
</protein>
<evidence type="ECO:0000313" key="3">
    <source>
        <dbReference type="Proteomes" id="UP000177090"/>
    </source>
</evidence>
<reference evidence="2 3" key="1">
    <citation type="journal article" date="2016" name="Nat. Commun.">
        <title>Thousands of microbial genomes shed light on interconnected biogeochemical processes in an aquifer system.</title>
        <authorList>
            <person name="Anantharaman K."/>
            <person name="Brown C.T."/>
            <person name="Hug L.A."/>
            <person name="Sharon I."/>
            <person name="Castelle C.J."/>
            <person name="Probst A.J."/>
            <person name="Thomas B.C."/>
            <person name="Singh A."/>
            <person name="Wilkins M.J."/>
            <person name="Karaoz U."/>
            <person name="Brodie E.L."/>
            <person name="Williams K.H."/>
            <person name="Hubbard S.S."/>
            <person name="Banfield J.F."/>
        </authorList>
    </citation>
    <scope>NUCLEOTIDE SEQUENCE [LARGE SCALE GENOMIC DNA]</scope>
</reference>
<sequence>METPRFEEIDFSPRKEKREEADTKLAGEVQALRGEVKREAASRTSFELKGRRVEIASERDCIVAEGLAIVEKLSALTKKKAAEGSYFEEQIAAKLLERERTALDLAIRDGELEQEFPNTAGHIMHADKAP</sequence>
<dbReference type="AlphaFoldDB" id="A0A1G2QLN1"/>
<dbReference type="Proteomes" id="UP000177090">
    <property type="component" value="Unassembled WGS sequence"/>
</dbReference>
<name>A0A1G2QLN1_9BACT</name>
<dbReference type="EMBL" id="MHTL01000008">
    <property type="protein sequence ID" value="OHA60821.1"/>
    <property type="molecule type" value="Genomic_DNA"/>
</dbReference>